<sequence>MRTLIISPHPDDETLGAGGTILKHKAMGAEVFWLNITDMDEKFGFLKDKVDARQKEISIVRAILDFDGFVNFSLKPAGLDQLPRGFLVEMIGECLEEIKPDTIFIPFHNDAHSDHKIVFESAFSASKIFRRAHIKKIFMMEILSETNFSSETGQSFSPNYYVDISEHFDKKIEILKQYKGEIAEHPFPRSEESVRSLAILRGSEAGCKYAEAYRAVKIIE</sequence>
<accession>A0A0F0CSF0</accession>
<dbReference type="InterPro" id="IPR003737">
    <property type="entry name" value="GlcNAc_PI_deacetylase-related"/>
</dbReference>
<dbReference type="Gene3D" id="3.40.50.10320">
    <property type="entry name" value="LmbE-like"/>
    <property type="match status" value="1"/>
</dbReference>
<evidence type="ECO:0000313" key="2">
    <source>
        <dbReference type="Proteomes" id="UP000033428"/>
    </source>
</evidence>
<evidence type="ECO:0000313" key="1">
    <source>
        <dbReference type="EMBL" id="KJJ84939.1"/>
    </source>
</evidence>
<dbReference type="Pfam" id="PF02585">
    <property type="entry name" value="PIG-L"/>
    <property type="match status" value="1"/>
</dbReference>
<reference evidence="1 2" key="1">
    <citation type="submission" date="2015-02" db="EMBL/GenBank/DDBJ databases">
        <title>Single-cell genomics of uncultivated deep-branching MTB reveals a conserved set of magnetosome genes.</title>
        <authorList>
            <person name="Kolinko S."/>
            <person name="Richter M."/>
            <person name="Glockner F.O."/>
            <person name="Brachmann A."/>
            <person name="Schuler D."/>
        </authorList>
    </citation>
    <scope>NUCLEOTIDE SEQUENCE [LARGE SCALE GENOMIC DNA]</scope>
    <source>
        <strain evidence="1">SKK-01</strain>
    </source>
</reference>
<proteinExistence type="predicted"/>
<dbReference type="EMBL" id="JYNY01000232">
    <property type="protein sequence ID" value="KJJ84939.1"/>
    <property type="molecule type" value="Genomic_DNA"/>
</dbReference>
<protein>
    <submittedName>
        <fullName evidence="1">LmbE family protein</fullName>
    </submittedName>
</protein>
<dbReference type="PATRIC" id="fig|1609969.3.peg.1256"/>
<name>A0A0F0CSF0_9BACT</name>
<dbReference type="InterPro" id="IPR024078">
    <property type="entry name" value="LmbE-like_dom_sf"/>
</dbReference>
<gene>
    <name evidence="1" type="ORF">OMAG_001169</name>
</gene>
<dbReference type="AlphaFoldDB" id="A0A0F0CSF0"/>
<comment type="caution">
    <text evidence="1">The sequence shown here is derived from an EMBL/GenBank/DDBJ whole genome shotgun (WGS) entry which is preliminary data.</text>
</comment>
<dbReference type="SUPFAM" id="SSF102588">
    <property type="entry name" value="LmbE-like"/>
    <property type="match status" value="1"/>
</dbReference>
<keyword evidence="2" id="KW-1185">Reference proteome</keyword>
<organism evidence="1 2">
    <name type="scientific">Candidatus Omnitrophus magneticus</name>
    <dbReference type="NCBI Taxonomy" id="1609969"/>
    <lineage>
        <taxon>Bacteria</taxon>
        <taxon>Pseudomonadati</taxon>
        <taxon>Candidatus Omnitrophota</taxon>
        <taxon>Candidatus Omnitrophus</taxon>
    </lineage>
</organism>
<dbReference type="Proteomes" id="UP000033428">
    <property type="component" value="Unassembled WGS sequence"/>
</dbReference>